<gene>
    <name evidence="1" type="ORF">GO986_06735</name>
</gene>
<dbReference type="RefSeq" id="WP_157458511.1">
    <property type="nucleotide sequence ID" value="NZ_WQLB01000006.1"/>
</dbReference>
<reference evidence="1 2" key="1">
    <citation type="submission" date="2019-12" db="EMBL/GenBank/DDBJ databases">
        <title>Deinococcus sp. HMF7620 Genome sequencing and assembly.</title>
        <authorList>
            <person name="Kang H."/>
            <person name="Kim H."/>
            <person name="Joh K."/>
        </authorList>
    </citation>
    <scope>NUCLEOTIDE SEQUENCE [LARGE SCALE GENOMIC DNA]</scope>
    <source>
        <strain evidence="1 2">HMF7620</strain>
    </source>
</reference>
<evidence type="ECO:0000313" key="2">
    <source>
        <dbReference type="Proteomes" id="UP000483286"/>
    </source>
</evidence>
<dbReference type="EMBL" id="WQLB01000006">
    <property type="protein sequence ID" value="MVN86458.1"/>
    <property type="molecule type" value="Genomic_DNA"/>
</dbReference>
<keyword evidence="2" id="KW-1185">Reference proteome</keyword>
<proteinExistence type="predicted"/>
<organism evidence="1 2">
    <name type="scientific">Deinococcus arboris</name>
    <dbReference type="NCBI Taxonomy" id="2682977"/>
    <lineage>
        <taxon>Bacteria</taxon>
        <taxon>Thermotogati</taxon>
        <taxon>Deinococcota</taxon>
        <taxon>Deinococci</taxon>
        <taxon>Deinococcales</taxon>
        <taxon>Deinococcaceae</taxon>
        <taxon>Deinococcus</taxon>
    </lineage>
</organism>
<evidence type="ECO:0000313" key="1">
    <source>
        <dbReference type="EMBL" id="MVN86458.1"/>
    </source>
</evidence>
<comment type="caution">
    <text evidence="1">The sequence shown here is derived from an EMBL/GenBank/DDBJ whole genome shotgun (WGS) entry which is preliminary data.</text>
</comment>
<dbReference type="AlphaFoldDB" id="A0A7C9LK79"/>
<accession>A0A7C9LK79</accession>
<protein>
    <submittedName>
        <fullName evidence="1">Uncharacterized protein</fullName>
    </submittedName>
</protein>
<name>A0A7C9LK79_9DEIO</name>
<dbReference type="Proteomes" id="UP000483286">
    <property type="component" value="Unassembled WGS sequence"/>
</dbReference>
<sequence length="762" mass="82789">MLSFELPAFEIAGVTVFRDHAVASQFYYAAPHPALARSGGRAMFDLMAYSVDLRHSVLAGTTIPDELGAGFLTMGSECLLSAAQLSALRGELAGRAGLPQEQVSLAGIPYHKGSVRVIALDQMTTPADSTTDPASASPTKGRPTFVERLLGSGQPALLGDLRSIFSLSLSQEGVAFLKGLYEDRAAPVGVVYDLKFYGLRPAVEAVVHANLSRVFEHFGGSLGVGYAWAKAEVKAGIDHLVETGDIQIELTSQAVGDEAQRSKELALSLFRDRIVQEMFRPVPQTTLPLPTGLPGGLGSAGTTTGVNLTLDLKRSYEDKQVTYSFRERAPEERTHAPQSFLKVLLSPAELAQHIHQISLDDPFFELLDVLVTGPTREEMQTLGLRQIAVRLRYGEPGAQPPPDTAELIFRPESTGDKTFAVKRRGRRSLTYHAALTYEFMPQSGTDGDALRYDLPERVGTGRSLLLNPYADFGVLNVEVEAGRLPPDTQEVDVHLTYPASADRASAFQADQHVRLTPGPDAAPRRWQVRTQDTGLQPYGVQATFAFTDGGTYTTPLQARQDPLLRLDSPFTAQRQLLIKPVLASDQITQITVELDYHDEAGNYRRTRLVELHPPFASVTQSWPVLSPDRQTVRTRVTVHESGLLTEGDWEATDEPSLIVGSAAHRVGRVDIRLIGPALADVGLDALQIKVQLLPAAGPPTDDPQSVLLQGADTQATVSLNLAPGQPLHYRFQTTAFKSDGSTREAAWKDMTASPLILSTRTL</sequence>